<dbReference type="HOGENOM" id="CLU_1773735_0_0_0"/>
<dbReference type="Proteomes" id="UP000030661">
    <property type="component" value="Unassembled WGS sequence"/>
</dbReference>
<keyword evidence="2" id="KW-1185">Reference proteome</keyword>
<name>A0A081BW01_VECG1</name>
<evidence type="ECO:0000313" key="2">
    <source>
        <dbReference type="Proteomes" id="UP000030661"/>
    </source>
</evidence>
<dbReference type="AlphaFoldDB" id="A0A081BW01"/>
<proteinExistence type="predicted"/>
<protein>
    <submittedName>
        <fullName evidence="1">Uncharacterized protein</fullName>
    </submittedName>
</protein>
<sequence length="146" mass="16221">MLLHKSCHDMMLTRRHENHEIVPVNSPVHRRAVKFSRRQPVPPFVPPASEGKWIVLPRLRETEGVELNHRYGYFQTVSEAVYNKKAPQSLIMIAATIPAINGVASQPNTILIKVRLLTERAPTAIPMPSTAPTIACDVDTGTPIAT</sequence>
<accession>A0A081BW01</accession>
<gene>
    <name evidence="1" type="ORF">U27_03468</name>
</gene>
<organism evidence="1">
    <name type="scientific">Vecturithrix granuli</name>
    <dbReference type="NCBI Taxonomy" id="1499967"/>
    <lineage>
        <taxon>Bacteria</taxon>
        <taxon>Candidatus Moduliflexota</taxon>
        <taxon>Candidatus Vecturitrichia</taxon>
        <taxon>Candidatus Vecturitrichales</taxon>
        <taxon>Candidatus Vecturitrichaceae</taxon>
        <taxon>Candidatus Vecturithrix</taxon>
    </lineage>
</organism>
<reference evidence="1" key="1">
    <citation type="journal article" date="2015" name="PeerJ">
        <title>First genomic representation of candidate bacterial phylum KSB3 points to enhanced environmental sensing as a trigger of wastewater bulking.</title>
        <authorList>
            <person name="Sekiguchi Y."/>
            <person name="Ohashi A."/>
            <person name="Parks D.H."/>
            <person name="Yamauchi T."/>
            <person name="Tyson G.W."/>
            <person name="Hugenholtz P."/>
        </authorList>
    </citation>
    <scope>NUCLEOTIDE SEQUENCE [LARGE SCALE GENOMIC DNA]</scope>
</reference>
<evidence type="ECO:0000313" key="1">
    <source>
        <dbReference type="EMBL" id="GAK56506.1"/>
    </source>
</evidence>
<dbReference type="EMBL" id="DF820464">
    <property type="protein sequence ID" value="GAK56506.1"/>
    <property type="molecule type" value="Genomic_DNA"/>
</dbReference>